<reference evidence="10 11" key="2">
    <citation type="journal article" date="2014" name="FEMS Microbiol. Lett.">
        <title>Draft genomic DNA sequence of the facultatively methylotrophic bacterium Acidomonas methanolica type strain MB58.</title>
        <authorList>
            <person name="Higashiura N."/>
            <person name="Hadano H."/>
            <person name="Hirakawa H."/>
            <person name="Matsutani M."/>
            <person name="Takabe S."/>
            <person name="Matsushita K."/>
            <person name="Azuma Y."/>
        </authorList>
    </citation>
    <scope>NUCLEOTIDE SEQUENCE [LARGE SCALE GENOMIC DNA]</scope>
    <source>
        <strain evidence="10 11">MB58</strain>
    </source>
</reference>
<evidence type="ECO:0000256" key="4">
    <source>
        <dbReference type="ARBA" id="ARBA00022679"/>
    </source>
</evidence>
<evidence type="ECO:0000256" key="6">
    <source>
        <dbReference type="ARBA" id="ARBA00022824"/>
    </source>
</evidence>
<feature type="transmembrane region" description="Helical" evidence="9">
    <location>
        <begin position="319"/>
        <end position="337"/>
    </location>
</feature>
<comment type="caution">
    <text evidence="10">The sequence shown here is derived from an EMBL/GenBank/DDBJ whole genome shotgun (WGS) entry which is preliminary data.</text>
</comment>
<keyword evidence="8 9" id="KW-0472">Membrane</keyword>
<dbReference type="PANTHER" id="PTHR22760">
    <property type="entry name" value="GLYCOSYLTRANSFERASE"/>
    <property type="match status" value="1"/>
</dbReference>
<proteinExistence type="predicted"/>
<keyword evidence="7 9" id="KW-1133">Transmembrane helix</keyword>
<feature type="transmembrane region" description="Helical" evidence="9">
    <location>
        <begin position="295"/>
        <end position="313"/>
    </location>
</feature>
<keyword evidence="5 9" id="KW-0812">Transmembrane</keyword>
<dbReference type="AlphaFoldDB" id="A0A023D1S8"/>
<reference evidence="11" key="1">
    <citation type="journal article" date="2014" name="FEMS Microbiol. Lett.">
        <title>Draft Genomic DNA Sequence of the Facultatively Methylotrophic Bacterium Acidomonas methanolica type strain MB58.</title>
        <authorList>
            <person name="Higashiura N."/>
            <person name="Hadano H."/>
            <person name="Hirakawa H."/>
            <person name="Matsutani M."/>
            <person name="Takabe S."/>
            <person name="Matsushita K."/>
            <person name="Azuma Y."/>
        </authorList>
    </citation>
    <scope>NUCLEOTIDE SEQUENCE [LARGE SCALE GENOMIC DNA]</scope>
    <source>
        <strain evidence="11">MB58</strain>
    </source>
</reference>
<feature type="transmembrane region" description="Helical" evidence="9">
    <location>
        <begin position="270"/>
        <end position="288"/>
    </location>
</feature>
<organism evidence="10 11">
    <name type="scientific">Acidomonas methanolica NBRC 104435</name>
    <dbReference type="NCBI Taxonomy" id="1231351"/>
    <lineage>
        <taxon>Bacteria</taxon>
        <taxon>Pseudomonadati</taxon>
        <taxon>Pseudomonadota</taxon>
        <taxon>Alphaproteobacteria</taxon>
        <taxon>Acetobacterales</taxon>
        <taxon>Acetobacteraceae</taxon>
        <taxon>Acidomonas</taxon>
    </lineage>
</organism>
<dbReference type="GO" id="GO:0012505">
    <property type="term" value="C:endomembrane system"/>
    <property type="evidence" value="ECO:0007669"/>
    <property type="project" value="UniProtKB-SubCell"/>
</dbReference>
<dbReference type="GO" id="GO:0000030">
    <property type="term" value="F:mannosyltransferase activity"/>
    <property type="evidence" value="ECO:0007669"/>
    <property type="project" value="TreeGrafter"/>
</dbReference>
<feature type="transmembrane region" description="Helical" evidence="9">
    <location>
        <begin position="91"/>
        <end position="112"/>
    </location>
</feature>
<name>A0A023D1S8_ACIMT</name>
<dbReference type="EMBL" id="BAND01000013">
    <property type="protein sequence ID" value="GAJ28103.1"/>
    <property type="molecule type" value="Genomic_DNA"/>
</dbReference>
<dbReference type="InterPro" id="IPR005599">
    <property type="entry name" value="GPI_mannosylTrfase"/>
</dbReference>
<protein>
    <submittedName>
        <fullName evidence="10">Mannosyltransferase</fullName>
    </submittedName>
</protein>
<comment type="subcellular location">
    <subcellularLocation>
        <location evidence="1">Endomembrane system</location>
        <topology evidence="1">Multi-pass membrane protein</topology>
    </subcellularLocation>
    <subcellularLocation>
        <location evidence="2">Endoplasmic reticulum membrane</location>
    </subcellularLocation>
</comment>
<evidence type="ECO:0000256" key="9">
    <source>
        <dbReference type="SAM" id="Phobius"/>
    </source>
</evidence>
<dbReference type="Proteomes" id="UP000019760">
    <property type="component" value="Unassembled WGS sequence"/>
</dbReference>
<evidence type="ECO:0000313" key="11">
    <source>
        <dbReference type="Proteomes" id="UP000019760"/>
    </source>
</evidence>
<evidence type="ECO:0000256" key="5">
    <source>
        <dbReference type="ARBA" id="ARBA00022692"/>
    </source>
</evidence>
<evidence type="ECO:0000256" key="1">
    <source>
        <dbReference type="ARBA" id="ARBA00004127"/>
    </source>
</evidence>
<keyword evidence="4 10" id="KW-0808">Transferase</keyword>
<sequence>MARMRAFGLRHPLALICALALALRLALLLFVPFVWRVDEIFQYAEPAHRLLTGDGVVTWEWRSGLRSWLLPGVIAGLMRLAFALGLGHSLLFAQGGLCLLSLGLVAAAWSFGRAAVGTRGAWICAMTMAVWPDPVIFASRTLTEAQGGLALDVGALLGATFLERRRLPSGLQALLIGLLLSLGMVIRLQFAPGTAVGLLFCLIAWRGSPAATIGLVLGAAIPVLGQGILDALTLGAPFRSVWTNFAINYLAHRADAYGVRSGGFYLGQMAAFWGAACLPVGLGCYWAFRTQLRPGRLLLAGVAAAILLSHSVIPHKEASFIYPALPLILVLAGTGLAQRWGGDVRLAAAILCSAGLVFVSGYWPHLHHRRGPYEASRMLYAHRDACGFGQYGPAFAQWSMTGGYTQLDRSAPFYYLTTPQQVAASERAFNYLLAQDVTLPSMPRDFAVLSCAQHFCVLRRPGLCDGQGVETLNALLRRTGE</sequence>
<dbReference type="Pfam" id="PF03901">
    <property type="entry name" value="Glyco_transf_22"/>
    <property type="match status" value="1"/>
</dbReference>
<keyword evidence="6" id="KW-0256">Endoplasmic reticulum</keyword>
<evidence type="ECO:0000256" key="7">
    <source>
        <dbReference type="ARBA" id="ARBA00022989"/>
    </source>
</evidence>
<keyword evidence="11" id="KW-1185">Reference proteome</keyword>
<evidence type="ECO:0000256" key="8">
    <source>
        <dbReference type="ARBA" id="ARBA00023136"/>
    </source>
</evidence>
<evidence type="ECO:0000313" key="10">
    <source>
        <dbReference type="EMBL" id="GAJ28103.1"/>
    </source>
</evidence>
<evidence type="ECO:0000256" key="3">
    <source>
        <dbReference type="ARBA" id="ARBA00022676"/>
    </source>
</evidence>
<keyword evidence="3 10" id="KW-0328">Glycosyltransferase</keyword>
<feature type="transmembrane region" description="Helical" evidence="9">
    <location>
        <begin position="210"/>
        <end position="229"/>
    </location>
</feature>
<feature type="transmembrane region" description="Helical" evidence="9">
    <location>
        <begin position="344"/>
        <end position="363"/>
    </location>
</feature>
<gene>
    <name evidence="10" type="ORF">Amme_013_067</name>
</gene>
<feature type="transmembrane region" description="Helical" evidence="9">
    <location>
        <begin position="173"/>
        <end position="203"/>
    </location>
</feature>
<evidence type="ECO:0000256" key="2">
    <source>
        <dbReference type="ARBA" id="ARBA00004586"/>
    </source>
</evidence>
<accession>A0A023D1S8</accession>